<name>A0A2A2JK49_9BILA</name>
<proteinExistence type="predicted"/>
<gene>
    <name evidence="2" type="ORF">WR25_07503</name>
</gene>
<evidence type="ECO:0000313" key="2">
    <source>
        <dbReference type="EMBL" id="PAV62098.1"/>
    </source>
</evidence>
<dbReference type="SUPFAM" id="SSF56436">
    <property type="entry name" value="C-type lectin-like"/>
    <property type="match status" value="1"/>
</dbReference>
<reference evidence="2 3" key="1">
    <citation type="journal article" date="2017" name="Curr. Biol.">
        <title>Genome architecture and evolution of a unichromosomal asexual nematode.</title>
        <authorList>
            <person name="Fradin H."/>
            <person name="Zegar C."/>
            <person name="Gutwein M."/>
            <person name="Lucas J."/>
            <person name="Kovtun M."/>
            <person name="Corcoran D."/>
            <person name="Baugh L.R."/>
            <person name="Kiontke K."/>
            <person name="Gunsalus K."/>
            <person name="Fitch D.H."/>
            <person name="Piano F."/>
        </authorList>
    </citation>
    <scope>NUCLEOTIDE SEQUENCE [LARGE SCALE GENOMIC DNA]</scope>
    <source>
        <strain evidence="2">PF1309</strain>
    </source>
</reference>
<dbReference type="AlphaFoldDB" id="A0A2A2JK49"/>
<sequence>MYGEMDVPSTSNSMKPSRFPNLTYDNPSQLEPFLSQCSQYGCQTQFINDDLYVLIEVSEAMGCDNFYQVKVLPGIPPEVNRNTIDPKNGDCLVMKWLSKPLGTVQWVSVDCRQSSYYFCQKAPASGFNP</sequence>
<accession>A0A2A2JK49</accession>
<evidence type="ECO:0000313" key="3">
    <source>
        <dbReference type="Proteomes" id="UP000218231"/>
    </source>
</evidence>
<feature type="region of interest" description="Disordered" evidence="1">
    <location>
        <begin position="1"/>
        <end position="20"/>
    </location>
</feature>
<organism evidence="2 3">
    <name type="scientific">Diploscapter pachys</name>
    <dbReference type="NCBI Taxonomy" id="2018661"/>
    <lineage>
        <taxon>Eukaryota</taxon>
        <taxon>Metazoa</taxon>
        <taxon>Ecdysozoa</taxon>
        <taxon>Nematoda</taxon>
        <taxon>Chromadorea</taxon>
        <taxon>Rhabditida</taxon>
        <taxon>Rhabditina</taxon>
        <taxon>Rhabditomorpha</taxon>
        <taxon>Rhabditoidea</taxon>
        <taxon>Rhabditidae</taxon>
        <taxon>Diploscapter</taxon>
    </lineage>
</organism>
<evidence type="ECO:0000256" key="1">
    <source>
        <dbReference type="SAM" id="MobiDB-lite"/>
    </source>
</evidence>
<protein>
    <recommendedName>
        <fullName evidence="4">C-type lectin domain-containing protein</fullName>
    </recommendedName>
</protein>
<dbReference type="InterPro" id="IPR016187">
    <property type="entry name" value="CTDL_fold"/>
</dbReference>
<dbReference type="EMBL" id="LIAE01010386">
    <property type="protein sequence ID" value="PAV62098.1"/>
    <property type="molecule type" value="Genomic_DNA"/>
</dbReference>
<dbReference type="Proteomes" id="UP000218231">
    <property type="component" value="Unassembled WGS sequence"/>
</dbReference>
<evidence type="ECO:0008006" key="4">
    <source>
        <dbReference type="Google" id="ProtNLM"/>
    </source>
</evidence>
<comment type="caution">
    <text evidence="2">The sequence shown here is derived from an EMBL/GenBank/DDBJ whole genome shotgun (WGS) entry which is preliminary data.</text>
</comment>
<keyword evidence="3" id="KW-1185">Reference proteome</keyword>